<dbReference type="RefSeq" id="WP_241716628.1">
    <property type="nucleotide sequence ID" value="NZ_JALBUF010000023.1"/>
</dbReference>
<organism evidence="2 3">
    <name type="scientific">Sulfoacidibacillus ferrooxidans</name>
    <dbReference type="NCBI Taxonomy" id="2005001"/>
    <lineage>
        <taxon>Bacteria</taxon>
        <taxon>Bacillati</taxon>
        <taxon>Bacillota</taxon>
        <taxon>Bacilli</taxon>
        <taxon>Bacillales</taxon>
        <taxon>Alicyclobacillaceae</taxon>
        <taxon>Sulfoacidibacillus</taxon>
    </lineage>
</organism>
<feature type="domain" description="RRXRR" evidence="1">
    <location>
        <begin position="3"/>
        <end position="35"/>
    </location>
</feature>
<dbReference type="EMBL" id="JALBUF010000023">
    <property type="protein sequence ID" value="MCI0184722.1"/>
    <property type="molecule type" value="Genomic_DNA"/>
</dbReference>
<evidence type="ECO:0000313" key="2">
    <source>
        <dbReference type="EMBL" id="MCI0184722.1"/>
    </source>
</evidence>
<protein>
    <recommendedName>
        <fullName evidence="1">RRXRR domain-containing protein</fullName>
    </recommendedName>
</protein>
<dbReference type="InterPro" id="IPR025938">
    <property type="entry name" value="RRXRR_dom"/>
</dbReference>
<evidence type="ECO:0000259" key="1">
    <source>
        <dbReference type="Pfam" id="PF14239"/>
    </source>
</evidence>
<dbReference type="Pfam" id="PF14239">
    <property type="entry name" value="RRXRR"/>
    <property type="match status" value="1"/>
</dbReference>
<keyword evidence="3" id="KW-1185">Reference proteome</keyword>
<accession>A0A9X2AFR4</accession>
<dbReference type="Proteomes" id="UP001139263">
    <property type="component" value="Unassembled WGS sequence"/>
</dbReference>
<dbReference type="AlphaFoldDB" id="A0A9X2AFR4"/>
<gene>
    <name evidence="2" type="ORF">MM817_03019</name>
</gene>
<comment type="caution">
    <text evidence="2">The sequence shown here is derived from an EMBL/GenBank/DDBJ whole genome shotgun (WGS) entry which is preliminary data.</text>
</comment>
<sequence>MLVFVLNQYGQPLMPRSPRKVRLLLKQQKAKVTKATC</sequence>
<reference evidence="2" key="1">
    <citation type="submission" date="2022-03" db="EMBL/GenBank/DDBJ databases">
        <title>Draft Genome Sequence of Firmicute Strain S0AB, a Heterotrophic Iron/Sulfur-Oxidizing Extreme Acidophile.</title>
        <authorList>
            <person name="Vergara E."/>
            <person name="Pakostova E."/>
            <person name="Johnson D.B."/>
            <person name="Holmes D.S."/>
        </authorList>
    </citation>
    <scope>NUCLEOTIDE SEQUENCE</scope>
    <source>
        <strain evidence="2">S0AB</strain>
    </source>
</reference>
<name>A0A9X2AFR4_9BACL</name>
<evidence type="ECO:0000313" key="3">
    <source>
        <dbReference type="Proteomes" id="UP001139263"/>
    </source>
</evidence>
<proteinExistence type="predicted"/>